<evidence type="ECO:0000256" key="1">
    <source>
        <dbReference type="SAM" id="SignalP"/>
    </source>
</evidence>
<proteinExistence type="predicted"/>
<keyword evidence="3" id="KW-1185">Reference proteome</keyword>
<name>A0AAV1KE15_9NEOP</name>
<gene>
    <name evidence="2" type="ORF">PARMNEM_LOCUS2360</name>
</gene>
<organism evidence="2 3">
    <name type="scientific">Parnassius mnemosyne</name>
    <name type="common">clouded apollo</name>
    <dbReference type="NCBI Taxonomy" id="213953"/>
    <lineage>
        <taxon>Eukaryota</taxon>
        <taxon>Metazoa</taxon>
        <taxon>Ecdysozoa</taxon>
        <taxon>Arthropoda</taxon>
        <taxon>Hexapoda</taxon>
        <taxon>Insecta</taxon>
        <taxon>Pterygota</taxon>
        <taxon>Neoptera</taxon>
        <taxon>Endopterygota</taxon>
        <taxon>Lepidoptera</taxon>
        <taxon>Glossata</taxon>
        <taxon>Ditrysia</taxon>
        <taxon>Papilionoidea</taxon>
        <taxon>Papilionidae</taxon>
        <taxon>Parnassiinae</taxon>
        <taxon>Parnassini</taxon>
        <taxon>Parnassius</taxon>
        <taxon>Driopa</taxon>
    </lineage>
</organism>
<keyword evidence="1" id="KW-0732">Signal</keyword>
<reference evidence="2 3" key="1">
    <citation type="submission" date="2023-11" db="EMBL/GenBank/DDBJ databases">
        <authorList>
            <person name="Hedman E."/>
            <person name="Englund M."/>
            <person name="Stromberg M."/>
            <person name="Nyberg Akerstrom W."/>
            <person name="Nylinder S."/>
            <person name="Jareborg N."/>
            <person name="Kallberg Y."/>
            <person name="Kronander E."/>
        </authorList>
    </citation>
    <scope>NUCLEOTIDE SEQUENCE [LARGE SCALE GENOMIC DNA]</scope>
</reference>
<feature type="signal peptide" evidence="1">
    <location>
        <begin position="1"/>
        <end position="22"/>
    </location>
</feature>
<accession>A0AAV1KE15</accession>
<protein>
    <recommendedName>
        <fullName evidence="4">Secreted protein</fullName>
    </recommendedName>
</protein>
<evidence type="ECO:0000313" key="2">
    <source>
        <dbReference type="EMBL" id="CAK1580585.1"/>
    </source>
</evidence>
<dbReference type="EMBL" id="CAVLGL010000013">
    <property type="protein sequence ID" value="CAK1580585.1"/>
    <property type="molecule type" value="Genomic_DNA"/>
</dbReference>
<sequence>MKSNNLIIHALTYLVLTNVVNSRFVALEDITKQWLQTESTDRLNEAIEALFQKPIRVKRSAIVYNKCPIGFKRMPPPLLCVSCEQYETITGDPC</sequence>
<dbReference type="Proteomes" id="UP001314205">
    <property type="component" value="Unassembled WGS sequence"/>
</dbReference>
<comment type="caution">
    <text evidence="2">The sequence shown here is derived from an EMBL/GenBank/DDBJ whole genome shotgun (WGS) entry which is preliminary data.</text>
</comment>
<feature type="chain" id="PRO_5043987604" description="Secreted protein" evidence="1">
    <location>
        <begin position="23"/>
        <end position="94"/>
    </location>
</feature>
<dbReference type="AlphaFoldDB" id="A0AAV1KE15"/>
<evidence type="ECO:0008006" key="4">
    <source>
        <dbReference type="Google" id="ProtNLM"/>
    </source>
</evidence>
<evidence type="ECO:0000313" key="3">
    <source>
        <dbReference type="Proteomes" id="UP001314205"/>
    </source>
</evidence>